<name>A0ABQ2EVH0_9ACTN</name>
<organism evidence="2 3">
    <name type="scientific">Streptomyces camponoticapitis</name>
    <dbReference type="NCBI Taxonomy" id="1616125"/>
    <lineage>
        <taxon>Bacteria</taxon>
        <taxon>Bacillati</taxon>
        <taxon>Actinomycetota</taxon>
        <taxon>Actinomycetes</taxon>
        <taxon>Kitasatosporales</taxon>
        <taxon>Streptomycetaceae</taxon>
        <taxon>Streptomyces</taxon>
    </lineage>
</organism>
<evidence type="ECO:0000313" key="2">
    <source>
        <dbReference type="EMBL" id="GGK28234.1"/>
    </source>
</evidence>
<reference evidence="3" key="1">
    <citation type="journal article" date="2019" name="Int. J. Syst. Evol. Microbiol.">
        <title>The Global Catalogue of Microorganisms (GCM) 10K type strain sequencing project: providing services to taxonomists for standard genome sequencing and annotation.</title>
        <authorList>
            <consortium name="The Broad Institute Genomics Platform"/>
            <consortium name="The Broad Institute Genome Sequencing Center for Infectious Disease"/>
            <person name="Wu L."/>
            <person name="Ma J."/>
        </authorList>
    </citation>
    <scope>NUCLEOTIDE SEQUENCE [LARGE SCALE GENOMIC DNA]</scope>
    <source>
        <strain evidence="3">CGMCC 4.7275</strain>
    </source>
</reference>
<evidence type="ECO:0000313" key="3">
    <source>
        <dbReference type="Proteomes" id="UP000660265"/>
    </source>
</evidence>
<comment type="caution">
    <text evidence="2">The sequence shown here is derived from an EMBL/GenBank/DDBJ whole genome shotgun (WGS) entry which is preliminary data.</text>
</comment>
<dbReference type="Proteomes" id="UP000660265">
    <property type="component" value="Unassembled WGS sequence"/>
</dbReference>
<protein>
    <recommendedName>
        <fullName evidence="4">Recombinase</fullName>
    </recommendedName>
</protein>
<keyword evidence="3" id="KW-1185">Reference proteome</keyword>
<proteinExistence type="predicted"/>
<feature type="region of interest" description="Disordered" evidence="1">
    <location>
        <begin position="49"/>
        <end position="78"/>
    </location>
</feature>
<evidence type="ECO:0000256" key="1">
    <source>
        <dbReference type="SAM" id="MobiDB-lite"/>
    </source>
</evidence>
<accession>A0ABQ2EVH0</accession>
<gene>
    <name evidence="2" type="ORF">GCM10011583_70280</name>
</gene>
<sequence>MLHVNPKMLPRLIELEEDLLGRRARAESEGWIGEIEGIDLTLTFLRTKREESQRRAQRPAVDLGIPKTRTSPRPREVH</sequence>
<dbReference type="EMBL" id="BMMV01000036">
    <property type="protein sequence ID" value="GGK28234.1"/>
    <property type="molecule type" value="Genomic_DNA"/>
</dbReference>
<evidence type="ECO:0008006" key="4">
    <source>
        <dbReference type="Google" id="ProtNLM"/>
    </source>
</evidence>